<dbReference type="SUPFAM" id="SSF88697">
    <property type="entry name" value="PUA domain-like"/>
    <property type="match status" value="1"/>
</dbReference>
<name>A0AAE0DI84_9LECA</name>
<evidence type="ECO:0000313" key="5">
    <source>
        <dbReference type="EMBL" id="KAK3167968.1"/>
    </source>
</evidence>
<dbReference type="Pfam" id="PF02182">
    <property type="entry name" value="SAD_SRA"/>
    <property type="match status" value="1"/>
</dbReference>
<dbReference type="SMART" id="SM00466">
    <property type="entry name" value="SRA"/>
    <property type="match status" value="1"/>
</dbReference>
<organism evidence="5 6">
    <name type="scientific">Lepraria neglecta</name>
    <dbReference type="NCBI Taxonomy" id="209136"/>
    <lineage>
        <taxon>Eukaryota</taxon>
        <taxon>Fungi</taxon>
        <taxon>Dikarya</taxon>
        <taxon>Ascomycota</taxon>
        <taxon>Pezizomycotina</taxon>
        <taxon>Lecanoromycetes</taxon>
        <taxon>OSLEUM clade</taxon>
        <taxon>Lecanoromycetidae</taxon>
        <taxon>Lecanorales</taxon>
        <taxon>Lecanorineae</taxon>
        <taxon>Stereocaulaceae</taxon>
        <taxon>Lepraria</taxon>
    </lineage>
</organism>
<dbReference type="GO" id="GO:0016567">
    <property type="term" value="P:protein ubiquitination"/>
    <property type="evidence" value="ECO:0007669"/>
    <property type="project" value="TreeGrafter"/>
</dbReference>
<feature type="compositionally biased region" description="Basic and acidic residues" evidence="3">
    <location>
        <begin position="52"/>
        <end position="68"/>
    </location>
</feature>
<comment type="caution">
    <text evidence="5">The sequence shown here is derived from an EMBL/GenBank/DDBJ whole genome shotgun (WGS) entry which is preliminary data.</text>
</comment>
<dbReference type="EMBL" id="JASNWA010000010">
    <property type="protein sequence ID" value="KAK3167968.1"/>
    <property type="molecule type" value="Genomic_DNA"/>
</dbReference>
<feature type="region of interest" description="Disordered" evidence="3">
    <location>
        <begin position="43"/>
        <end position="216"/>
    </location>
</feature>
<evidence type="ECO:0000313" key="6">
    <source>
        <dbReference type="Proteomes" id="UP001276659"/>
    </source>
</evidence>
<evidence type="ECO:0000259" key="4">
    <source>
        <dbReference type="PROSITE" id="PS51015"/>
    </source>
</evidence>
<dbReference type="InterPro" id="IPR015947">
    <property type="entry name" value="PUA-like_sf"/>
</dbReference>
<accession>A0AAE0DI84</accession>
<reference evidence="5" key="1">
    <citation type="submission" date="2022-11" db="EMBL/GenBank/DDBJ databases">
        <title>Chromosomal genome sequence assembly and mating type (MAT) locus characterization of the leprose asexual lichenized fungus Lepraria neglecta (Nyl.) Erichsen.</title>
        <authorList>
            <person name="Allen J.L."/>
            <person name="Pfeffer B."/>
        </authorList>
    </citation>
    <scope>NUCLEOTIDE SEQUENCE</scope>
    <source>
        <strain evidence="5">Allen 5258</strain>
    </source>
</reference>
<proteinExistence type="predicted"/>
<keyword evidence="6" id="KW-1185">Reference proteome</keyword>
<feature type="domain" description="YDG" evidence="4">
    <location>
        <begin position="361"/>
        <end position="496"/>
    </location>
</feature>
<dbReference type="GO" id="GO:0061630">
    <property type="term" value="F:ubiquitin protein ligase activity"/>
    <property type="evidence" value="ECO:0007669"/>
    <property type="project" value="TreeGrafter"/>
</dbReference>
<dbReference type="GO" id="GO:0005634">
    <property type="term" value="C:nucleus"/>
    <property type="evidence" value="ECO:0007669"/>
    <property type="project" value="UniProtKB-SubCell"/>
</dbReference>
<gene>
    <name evidence="5" type="ORF">OEA41_004414</name>
</gene>
<evidence type="ECO:0000256" key="1">
    <source>
        <dbReference type="ARBA" id="ARBA00023242"/>
    </source>
</evidence>
<dbReference type="Gene3D" id="2.30.280.10">
    <property type="entry name" value="SRA-YDG"/>
    <property type="match status" value="1"/>
</dbReference>
<dbReference type="Proteomes" id="UP001276659">
    <property type="component" value="Unassembled WGS sequence"/>
</dbReference>
<comment type="subcellular location">
    <subcellularLocation>
        <location evidence="2">Nucleus</location>
    </subcellularLocation>
</comment>
<sequence>MAQSNNEGEFVLPNFPDELERKTKEAEFTKVMAVFAQRRREIDAQEAQDAEDAQKEQEKFLAAAKKDEEEREESSAALQARKRKRPSPPSLFVDTDAEEAQDFGASSTTSTSPTRNNPLDKPTTGGVTATEATMDFSPTSNTHAGSNATEQPATEGKLSNASSAPKPFSALSLKSAGKRKSETQIADSSASKRPFAPPKKAAKKAGTTKSTQTLNNRVTLDRGNLQALKHFHTLVNEAEVQCAKQDVPEVFEKLRTRLHIMEFHGFLSDADADALVQQSNILEHDAGLAAVCFRKAMTGVRYPEDIRLDCRALYFRWSNGNYDPHLLRGITSITSKKQDDKSTRHHKIDPTYAFKMDCSYFGSGEIEIGQWWPMQLCAMRDGAHGEMEAGIHGKTGQGAFSIVVSGGGYSNIDKGDTLEYCGTSGTKGSPTTNTNHMLKSFKDGKQIRVLRSSSLRTDNPYRPAKGLRYDGLYVIDSFEILDEDTAMHRFKMTRVRGQTPIRYQGVGARPNEEELSQFAKIKELFGK</sequence>
<protein>
    <recommendedName>
        <fullName evidence="4">YDG domain-containing protein</fullName>
    </recommendedName>
</protein>
<dbReference type="InterPro" id="IPR003105">
    <property type="entry name" value="SRA_YDG"/>
</dbReference>
<evidence type="ECO:0000256" key="2">
    <source>
        <dbReference type="PROSITE-ProRule" id="PRU00358"/>
    </source>
</evidence>
<dbReference type="AlphaFoldDB" id="A0AAE0DI84"/>
<feature type="compositionally biased region" description="Polar residues" evidence="3">
    <location>
        <begin position="207"/>
        <end position="216"/>
    </location>
</feature>
<keyword evidence="1 2" id="KW-0539">Nucleus</keyword>
<dbReference type="GO" id="GO:0044027">
    <property type="term" value="P:negative regulation of gene expression via chromosomal CpG island methylation"/>
    <property type="evidence" value="ECO:0007669"/>
    <property type="project" value="TreeGrafter"/>
</dbReference>
<dbReference type="InterPro" id="IPR045134">
    <property type="entry name" value="UHRF1/2-like"/>
</dbReference>
<dbReference type="PANTHER" id="PTHR14140:SF27">
    <property type="entry name" value="OS04G0289800 PROTEIN"/>
    <property type="match status" value="1"/>
</dbReference>
<dbReference type="PANTHER" id="PTHR14140">
    <property type="entry name" value="E3 UBIQUITIN-PROTEIN LIGASE UHRF-RELATED"/>
    <property type="match status" value="1"/>
</dbReference>
<evidence type="ECO:0000256" key="3">
    <source>
        <dbReference type="SAM" id="MobiDB-lite"/>
    </source>
</evidence>
<feature type="compositionally biased region" description="Polar residues" evidence="3">
    <location>
        <begin position="125"/>
        <end position="163"/>
    </location>
</feature>
<dbReference type="PROSITE" id="PS51015">
    <property type="entry name" value="YDG"/>
    <property type="match status" value="1"/>
</dbReference>
<dbReference type="InterPro" id="IPR036987">
    <property type="entry name" value="SRA-YDG_sf"/>
</dbReference>